<sequence length="91" mass="10348">MDRVIVLDRVTERHPDVTKEDAAQAWAHCIRCAPALDKDPERYVAIGIDGKGRQIELVAVRKDGGLWLIIHAQHPPKHDIRTRLGLGRRKQ</sequence>
<evidence type="ECO:0008006" key="2">
    <source>
        <dbReference type="Google" id="ProtNLM"/>
    </source>
</evidence>
<reference evidence="1" key="1">
    <citation type="submission" date="2018-08" db="EMBL/GenBank/DDBJ databases">
        <title>Murine metabolic-syndrome-specific gut microbial biobank.</title>
        <authorList>
            <person name="Liu C."/>
        </authorList>
    </citation>
    <scope>NUCLEOTIDE SEQUENCE [LARGE SCALE GENOMIC DNA]</scope>
    <source>
        <strain evidence="1">Z82</strain>
    </source>
</reference>
<protein>
    <recommendedName>
        <fullName evidence="2">Toxin</fullName>
    </recommendedName>
</protein>
<accession>A0A7C9NW02</accession>
<name>A0A7C9NW02_9BACT</name>
<dbReference type="AlphaFoldDB" id="A0A7C9NW02"/>
<organism evidence="1">
    <name type="scientific">Muribaculaceae bacterium Z82</name>
    <dbReference type="NCBI Taxonomy" id="2304548"/>
    <lineage>
        <taxon>Bacteria</taxon>
        <taxon>Pseudomonadati</taxon>
        <taxon>Bacteroidota</taxon>
        <taxon>Bacteroidia</taxon>
        <taxon>Bacteroidales</taxon>
        <taxon>Muribaculaceae</taxon>
    </lineage>
</organism>
<proteinExistence type="predicted"/>
<dbReference type="EMBL" id="QWKH01000133">
    <property type="protein sequence ID" value="NBI35486.1"/>
    <property type="molecule type" value="Genomic_DNA"/>
</dbReference>
<comment type="caution">
    <text evidence="1">The sequence shown here is derived from an EMBL/GenBank/DDBJ whole genome shotgun (WGS) entry which is preliminary data.</text>
</comment>
<gene>
    <name evidence="1" type="ORF">D1639_10705</name>
</gene>
<evidence type="ECO:0000313" key="1">
    <source>
        <dbReference type="EMBL" id="NBI35486.1"/>
    </source>
</evidence>